<dbReference type="PANTHER" id="PTHR48100">
    <property type="entry name" value="BROAD-SPECIFICITY PHOSPHATASE YOR283W-RELATED"/>
    <property type="match status" value="1"/>
</dbReference>
<dbReference type="InterPro" id="IPR013078">
    <property type="entry name" value="His_Pase_superF_clade-1"/>
</dbReference>
<dbReference type="Gene3D" id="3.40.50.1240">
    <property type="entry name" value="Phosphoglycerate mutase-like"/>
    <property type="match status" value="1"/>
</dbReference>
<keyword evidence="1" id="KW-0378">Hydrolase</keyword>
<dbReference type="CDD" id="cd07067">
    <property type="entry name" value="HP_PGM_like"/>
    <property type="match status" value="1"/>
</dbReference>
<gene>
    <name evidence="1" type="ORF">WNY58_08690</name>
</gene>
<dbReference type="RefSeq" id="WP_342854303.1">
    <property type="nucleotide sequence ID" value="NZ_JBBMRA010000006.1"/>
</dbReference>
<evidence type="ECO:0000313" key="2">
    <source>
        <dbReference type="Proteomes" id="UP001449225"/>
    </source>
</evidence>
<dbReference type="Proteomes" id="UP001449225">
    <property type="component" value="Unassembled WGS sequence"/>
</dbReference>
<dbReference type="InterPro" id="IPR050275">
    <property type="entry name" value="PGM_Phosphatase"/>
</dbReference>
<keyword evidence="2" id="KW-1185">Reference proteome</keyword>
<dbReference type="InterPro" id="IPR029033">
    <property type="entry name" value="His_PPase_superfam"/>
</dbReference>
<name>A0ABU9TRV6_9GAMM</name>
<comment type="caution">
    <text evidence="1">The sequence shown here is derived from an EMBL/GenBank/DDBJ whole genome shotgun (WGS) entry which is preliminary data.</text>
</comment>
<proteinExistence type="predicted"/>
<accession>A0ABU9TRV6</accession>
<evidence type="ECO:0000313" key="1">
    <source>
        <dbReference type="EMBL" id="MEM5536466.1"/>
    </source>
</evidence>
<dbReference type="Pfam" id="PF00300">
    <property type="entry name" value="His_Phos_1"/>
    <property type="match status" value="1"/>
</dbReference>
<protein>
    <submittedName>
        <fullName evidence="1">Histidine phosphatase family protein</fullName>
        <ecNumber evidence="1">3.1.3.-</ecNumber>
    </submittedName>
</protein>
<sequence length="202" mass="22579">MFKSTQFDLLRHGTPALKGVYLGRTDSVLSAQGAREVLAAVADNPGWDLVVSSPLLRCLDSAQSISEQWGIPLLVLDQLQEYDFGDWDGQAFEAVYAQHAHLADRFWQDPEANPPPNGETVAQFMARVQVAKSLLLNREETRILVITHGGVIRAMVADLLGVQPLQWSRIKVDYACFTQLKFDVDSRHCWPQLVSSNTRSPF</sequence>
<organism evidence="1 2">
    <name type="scientific">Neptuniibacter pectenicola</name>
    <dbReference type="NCBI Taxonomy" id="1806669"/>
    <lineage>
        <taxon>Bacteria</taxon>
        <taxon>Pseudomonadati</taxon>
        <taxon>Pseudomonadota</taxon>
        <taxon>Gammaproteobacteria</taxon>
        <taxon>Oceanospirillales</taxon>
        <taxon>Oceanospirillaceae</taxon>
        <taxon>Neptuniibacter</taxon>
    </lineage>
</organism>
<dbReference type="SMART" id="SM00855">
    <property type="entry name" value="PGAM"/>
    <property type="match status" value="1"/>
</dbReference>
<dbReference type="PANTHER" id="PTHR48100:SF1">
    <property type="entry name" value="HISTIDINE PHOSPHATASE FAMILY PROTEIN-RELATED"/>
    <property type="match status" value="1"/>
</dbReference>
<reference evidence="1 2" key="1">
    <citation type="submission" date="2024-03" db="EMBL/GenBank/DDBJ databases">
        <title>Community enrichment and isolation of bacterial strains for fucoidan degradation.</title>
        <authorList>
            <person name="Sichert A."/>
        </authorList>
    </citation>
    <scope>NUCLEOTIDE SEQUENCE [LARGE SCALE GENOMIC DNA]</scope>
    <source>
        <strain evidence="1 2">AS76</strain>
    </source>
</reference>
<dbReference type="GO" id="GO:0016787">
    <property type="term" value="F:hydrolase activity"/>
    <property type="evidence" value="ECO:0007669"/>
    <property type="project" value="UniProtKB-KW"/>
</dbReference>
<dbReference type="EMBL" id="JBBMRA010000006">
    <property type="protein sequence ID" value="MEM5536466.1"/>
    <property type="molecule type" value="Genomic_DNA"/>
</dbReference>
<dbReference type="SUPFAM" id="SSF53254">
    <property type="entry name" value="Phosphoglycerate mutase-like"/>
    <property type="match status" value="1"/>
</dbReference>
<dbReference type="EC" id="3.1.3.-" evidence="1"/>